<dbReference type="Proteomes" id="UP000015453">
    <property type="component" value="Unassembled WGS sequence"/>
</dbReference>
<dbReference type="InterPro" id="IPR002420">
    <property type="entry name" value="PI3K-type_C2_dom"/>
</dbReference>
<feature type="domain" description="C2 PI3K-type" evidence="2">
    <location>
        <begin position="14"/>
        <end position="178"/>
    </location>
</feature>
<dbReference type="InterPro" id="IPR035892">
    <property type="entry name" value="C2_domain_sf"/>
</dbReference>
<evidence type="ECO:0000256" key="1">
    <source>
        <dbReference type="PROSITE-ProRule" id="PRU00880"/>
    </source>
</evidence>
<dbReference type="GO" id="GO:0016301">
    <property type="term" value="F:kinase activity"/>
    <property type="evidence" value="ECO:0007669"/>
    <property type="project" value="UniProtKB-KW"/>
</dbReference>
<dbReference type="SUPFAM" id="SSF49562">
    <property type="entry name" value="C2 domain (Calcium/lipid-binding domain, CaLB)"/>
    <property type="match status" value="1"/>
</dbReference>
<keyword evidence="4" id="KW-1185">Reference proteome</keyword>
<comment type="similarity">
    <text evidence="1">Belongs to the PI3/PI4-kinase family.</text>
</comment>
<dbReference type="OrthoDB" id="67688at2759"/>
<dbReference type="AlphaFoldDB" id="S8DL48"/>
<organism evidence="3 4">
    <name type="scientific">Genlisea aurea</name>
    <dbReference type="NCBI Taxonomy" id="192259"/>
    <lineage>
        <taxon>Eukaryota</taxon>
        <taxon>Viridiplantae</taxon>
        <taxon>Streptophyta</taxon>
        <taxon>Embryophyta</taxon>
        <taxon>Tracheophyta</taxon>
        <taxon>Spermatophyta</taxon>
        <taxon>Magnoliopsida</taxon>
        <taxon>eudicotyledons</taxon>
        <taxon>Gunneridae</taxon>
        <taxon>Pentapetalae</taxon>
        <taxon>asterids</taxon>
        <taxon>lamiids</taxon>
        <taxon>Lamiales</taxon>
        <taxon>Lentibulariaceae</taxon>
        <taxon>Genlisea</taxon>
    </lineage>
</organism>
<evidence type="ECO:0000259" key="2">
    <source>
        <dbReference type="PROSITE" id="PS51547"/>
    </source>
</evidence>
<keyword evidence="3" id="KW-0418">Kinase</keyword>
<comment type="caution">
    <text evidence="3">The sequence shown here is derived from an EMBL/GenBank/DDBJ whole genome shotgun (WGS) entry which is preliminary data.</text>
</comment>
<protein>
    <submittedName>
        <fullName evidence="3">Phosphoinositide 3-kinase</fullName>
    </submittedName>
</protein>
<dbReference type="Gene3D" id="2.60.40.150">
    <property type="entry name" value="C2 domain"/>
    <property type="match status" value="1"/>
</dbReference>
<sequence length="226" mass="26064">MTGNEFRFFLSCDINLPVTFKIERLEGKLLPRRPPDSVDGDYTIEERNPELYVETLLYIDGEPFGLPMRTRLESVGPSYCWNELITLSTKYRDLTANSQLAVTVFDVSNGNNGEVVGGASIHLFNMKKQLKTGKHKLRLWAGKEADGSINTTTPGKVPKQERGELERIEKLVNKYERGQIQRVDWLDRLAFKAMEKIKDRENLKNENTHFYVAVDFCSFEHRVVFQ</sequence>
<accession>S8DL48</accession>
<dbReference type="PROSITE" id="PS51547">
    <property type="entry name" value="C2_PI3K"/>
    <property type="match status" value="1"/>
</dbReference>
<evidence type="ECO:0000313" key="3">
    <source>
        <dbReference type="EMBL" id="EPS60252.1"/>
    </source>
</evidence>
<reference evidence="3 4" key="1">
    <citation type="journal article" date="2013" name="BMC Genomics">
        <title>The miniature genome of a carnivorous plant Genlisea aurea contains a low number of genes and short non-coding sequences.</title>
        <authorList>
            <person name="Leushkin E.V."/>
            <person name="Sutormin R.A."/>
            <person name="Nabieva E.R."/>
            <person name="Penin A.A."/>
            <person name="Kondrashov A.S."/>
            <person name="Logacheva M.D."/>
        </authorList>
    </citation>
    <scope>NUCLEOTIDE SEQUENCE [LARGE SCALE GENOMIC DNA]</scope>
</reference>
<keyword evidence="3" id="KW-0808">Transferase</keyword>
<gene>
    <name evidence="3" type="ORF">M569_14553</name>
</gene>
<dbReference type="Pfam" id="PF00792">
    <property type="entry name" value="PI3K_C2"/>
    <property type="match status" value="1"/>
</dbReference>
<feature type="non-terminal residue" evidence="3">
    <location>
        <position position="226"/>
    </location>
</feature>
<dbReference type="EMBL" id="AUSU01007705">
    <property type="protein sequence ID" value="EPS60252.1"/>
    <property type="molecule type" value="Genomic_DNA"/>
</dbReference>
<name>S8DL48_9LAMI</name>
<evidence type="ECO:0000313" key="4">
    <source>
        <dbReference type="Proteomes" id="UP000015453"/>
    </source>
</evidence>
<dbReference type="CDD" id="cd08397">
    <property type="entry name" value="C2_PI3K_class_III"/>
    <property type="match status" value="1"/>
</dbReference>
<proteinExistence type="inferred from homology"/>
<dbReference type="SMART" id="SM00142">
    <property type="entry name" value="PI3K_C2"/>
    <property type="match status" value="1"/>
</dbReference>